<comment type="caution">
    <text evidence="2">The sequence shown here is derived from an EMBL/GenBank/DDBJ whole genome shotgun (WGS) entry which is preliminary data.</text>
</comment>
<name>A0A916TA43_9ACTN</name>
<proteinExistence type="predicted"/>
<dbReference type="Proteomes" id="UP000621454">
    <property type="component" value="Unassembled WGS sequence"/>
</dbReference>
<gene>
    <name evidence="2" type="ORF">GCM10011489_26630</name>
</gene>
<reference evidence="2" key="2">
    <citation type="submission" date="2020-09" db="EMBL/GenBank/DDBJ databases">
        <authorList>
            <person name="Sun Q."/>
            <person name="Zhou Y."/>
        </authorList>
    </citation>
    <scope>NUCLEOTIDE SEQUENCE</scope>
    <source>
        <strain evidence="2">CGMCC 1.12827</strain>
    </source>
</reference>
<dbReference type="EMBL" id="BMGC01000019">
    <property type="protein sequence ID" value="GGB37479.1"/>
    <property type="molecule type" value="Genomic_DNA"/>
</dbReference>
<dbReference type="AlphaFoldDB" id="A0A916TA43"/>
<organism evidence="2 3">
    <name type="scientific">Gordonia jinhuaensis</name>
    <dbReference type="NCBI Taxonomy" id="1517702"/>
    <lineage>
        <taxon>Bacteria</taxon>
        <taxon>Bacillati</taxon>
        <taxon>Actinomycetota</taxon>
        <taxon>Actinomycetes</taxon>
        <taxon>Mycobacteriales</taxon>
        <taxon>Gordoniaceae</taxon>
        <taxon>Gordonia</taxon>
    </lineage>
</organism>
<evidence type="ECO:0000313" key="2">
    <source>
        <dbReference type="EMBL" id="GGB37479.1"/>
    </source>
</evidence>
<accession>A0A916TA43</accession>
<protein>
    <submittedName>
        <fullName evidence="2">Uncharacterized protein</fullName>
    </submittedName>
</protein>
<feature type="compositionally biased region" description="Basic and acidic residues" evidence="1">
    <location>
        <begin position="82"/>
        <end position="104"/>
    </location>
</feature>
<evidence type="ECO:0000256" key="1">
    <source>
        <dbReference type="SAM" id="MobiDB-lite"/>
    </source>
</evidence>
<keyword evidence="3" id="KW-1185">Reference proteome</keyword>
<sequence length="243" mass="26441">MPVHFFAPCGNHDGTGLSVHGVDPSGALEVEILSKHNEGVWNISFHFTLGDITGRFVTDIAPVLTFMHHFSAPNTLCIADPRVPRQREDRPIPPKPDRNDESRAAEIRHDYVRALATVQEYADVAIKVPDLANVSPDVASEVIRVGRLLRDTRITVDWDRLTVTLHKGVPEPTGPQSMVTDSSLQLTVDGITISLGRMRAVYEAAEVAERRIGSSGDHVVVFQPALGKTSAQLMWAGPGSIGS</sequence>
<evidence type="ECO:0000313" key="3">
    <source>
        <dbReference type="Proteomes" id="UP000621454"/>
    </source>
</evidence>
<feature type="region of interest" description="Disordered" evidence="1">
    <location>
        <begin position="81"/>
        <end position="104"/>
    </location>
</feature>
<reference evidence="2" key="1">
    <citation type="journal article" date="2014" name="Int. J. Syst. Evol. Microbiol.">
        <title>Complete genome sequence of Corynebacterium casei LMG S-19264T (=DSM 44701T), isolated from a smear-ripened cheese.</title>
        <authorList>
            <consortium name="US DOE Joint Genome Institute (JGI-PGF)"/>
            <person name="Walter F."/>
            <person name="Albersmeier A."/>
            <person name="Kalinowski J."/>
            <person name="Ruckert C."/>
        </authorList>
    </citation>
    <scope>NUCLEOTIDE SEQUENCE</scope>
    <source>
        <strain evidence="2">CGMCC 1.12827</strain>
    </source>
</reference>